<feature type="transmembrane region" description="Helical" evidence="9">
    <location>
        <begin position="26"/>
        <end position="45"/>
    </location>
</feature>
<evidence type="ECO:0000259" key="10">
    <source>
        <dbReference type="Pfam" id="PF02518"/>
    </source>
</evidence>
<evidence type="ECO:0000259" key="11">
    <source>
        <dbReference type="Pfam" id="PF07730"/>
    </source>
</evidence>
<keyword evidence="9" id="KW-0472">Membrane</keyword>
<evidence type="ECO:0000256" key="8">
    <source>
        <dbReference type="ARBA" id="ARBA00023012"/>
    </source>
</evidence>
<organism evidence="13 14">
    <name type="scientific">Streptomyces glaucosporus</name>
    <dbReference type="NCBI Taxonomy" id="284044"/>
    <lineage>
        <taxon>Bacteria</taxon>
        <taxon>Bacillati</taxon>
        <taxon>Actinomycetota</taxon>
        <taxon>Actinomycetes</taxon>
        <taxon>Kitasatosporales</taxon>
        <taxon>Streptomycetaceae</taxon>
        <taxon>Streptomyces</taxon>
    </lineage>
</organism>
<dbReference type="SUPFAM" id="SSF55874">
    <property type="entry name" value="ATPase domain of HSP90 chaperone/DNA topoisomerase II/histidine kinase"/>
    <property type="match status" value="1"/>
</dbReference>
<dbReference type="GO" id="GO:0016301">
    <property type="term" value="F:kinase activity"/>
    <property type="evidence" value="ECO:0007669"/>
    <property type="project" value="UniProtKB-KW"/>
</dbReference>
<keyword evidence="6 13" id="KW-0418">Kinase</keyword>
<evidence type="ECO:0000256" key="7">
    <source>
        <dbReference type="ARBA" id="ARBA00022840"/>
    </source>
</evidence>
<protein>
    <recommendedName>
        <fullName evidence="2">histidine kinase</fullName>
        <ecNumber evidence="2">2.7.13.3</ecNumber>
    </recommendedName>
</protein>
<keyword evidence="3" id="KW-0597">Phosphoprotein</keyword>
<evidence type="ECO:0000256" key="3">
    <source>
        <dbReference type="ARBA" id="ARBA00022553"/>
    </source>
</evidence>
<keyword evidence="7" id="KW-0067">ATP-binding</keyword>
<feature type="domain" description="Putative sensor" evidence="12">
    <location>
        <begin position="29"/>
        <end position="190"/>
    </location>
</feature>
<sequence length="406" mass="43182">MQVRTAWQALAQHPWGFLASGWPWRAFAYLSSGAALGAAVTAVLVPAVVAGVVLLAVAVGAVVLLGVALSGVLVARIERRRLRLVDLDPAPDPHRPPGRPGPRAWLRTRLREPATWRELGFTAVLLGALWWMDALVLGFALAVPVLLMTSPVDDPAAWPWLVVGVCMLPAAPYTVTAWAGARAALTRLVLAPRDGELGRELIEVRASRARLVDAFDAERRRIERDLHDGAQQRLVSANVMLGMARLDADPGSPVGDRLAVVQKEITTAVEELRELGRGVHPKALADHGLAAAVGNLTTRSVLPVTVDIRLPRRPDAAVESTAYFVVAEALANATKHSRATRVEIHARLRADLLVLTVRDDGVGGADPAGGSGLSGLADRVAAADGRMRLSSPMGGPTLVHVELPCR</sequence>
<name>A0ABN3IHB3_9ACTN</name>
<dbReference type="Gene3D" id="1.20.5.1930">
    <property type="match status" value="1"/>
</dbReference>
<dbReference type="Pfam" id="PF07730">
    <property type="entry name" value="HisKA_3"/>
    <property type="match status" value="1"/>
</dbReference>
<dbReference type="RefSeq" id="WP_344631792.1">
    <property type="nucleotide sequence ID" value="NZ_BAAATJ010000014.1"/>
</dbReference>
<dbReference type="InterPro" id="IPR011712">
    <property type="entry name" value="Sig_transdc_His_kin_sub3_dim/P"/>
</dbReference>
<evidence type="ECO:0000259" key="12">
    <source>
        <dbReference type="Pfam" id="PF13796"/>
    </source>
</evidence>
<feature type="domain" description="Histidine kinase/HSP90-like ATPase" evidence="10">
    <location>
        <begin position="320"/>
        <end position="404"/>
    </location>
</feature>
<accession>A0ABN3IHB3</accession>
<evidence type="ECO:0000256" key="6">
    <source>
        <dbReference type="ARBA" id="ARBA00022777"/>
    </source>
</evidence>
<dbReference type="InterPro" id="IPR025828">
    <property type="entry name" value="Put_sensor_dom"/>
</dbReference>
<keyword evidence="5" id="KW-0547">Nucleotide-binding</keyword>
<evidence type="ECO:0000313" key="14">
    <source>
        <dbReference type="Proteomes" id="UP001500058"/>
    </source>
</evidence>
<evidence type="ECO:0000256" key="4">
    <source>
        <dbReference type="ARBA" id="ARBA00022679"/>
    </source>
</evidence>
<evidence type="ECO:0000313" key="13">
    <source>
        <dbReference type="EMBL" id="GAA2403193.1"/>
    </source>
</evidence>
<dbReference type="InterPro" id="IPR036890">
    <property type="entry name" value="HATPase_C_sf"/>
</dbReference>
<keyword evidence="9" id="KW-1133">Transmembrane helix</keyword>
<feature type="domain" description="Signal transduction histidine kinase subgroup 3 dimerisation and phosphoacceptor" evidence="11">
    <location>
        <begin position="218"/>
        <end position="284"/>
    </location>
</feature>
<evidence type="ECO:0000256" key="2">
    <source>
        <dbReference type="ARBA" id="ARBA00012438"/>
    </source>
</evidence>
<proteinExistence type="predicted"/>
<dbReference type="Gene3D" id="3.30.565.10">
    <property type="entry name" value="Histidine kinase-like ATPase, C-terminal domain"/>
    <property type="match status" value="1"/>
</dbReference>
<dbReference type="CDD" id="cd16917">
    <property type="entry name" value="HATPase_UhpB-NarQ-NarX-like"/>
    <property type="match status" value="1"/>
</dbReference>
<keyword evidence="8" id="KW-0902">Two-component regulatory system</keyword>
<dbReference type="PANTHER" id="PTHR24421:SF10">
    <property type="entry name" value="NITRATE_NITRITE SENSOR PROTEIN NARQ"/>
    <property type="match status" value="1"/>
</dbReference>
<keyword evidence="4" id="KW-0808">Transferase</keyword>
<evidence type="ECO:0000256" key="1">
    <source>
        <dbReference type="ARBA" id="ARBA00000085"/>
    </source>
</evidence>
<dbReference type="EMBL" id="BAAATJ010000014">
    <property type="protein sequence ID" value="GAA2403193.1"/>
    <property type="molecule type" value="Genomic_DNA"/>
</dbReference>
<feature type="transmembrane region" description="Helical" evidence="9">
    <location>
        <begin position="158"/>
        <end position="181"/>
    </location>
</feature>
<reference evidence="13 14" key="1">
    <citation type="journal article" date="2019" name="Int. J. Syst. Evol. Microbiol.">
        <title>The Global Catalogue of Microorganisms (GCM) 10K type strain sequencing project: providing services to taxonomists for standard genome sequencing and annotation.</title>
        <authorList>
            <consortium name="The Broad Institute Genomics Platform"/>
            <consortium name="The Broad Institute Genome Sequencing Center for Infectious Disease"/>
            <person name="Wu L."/>
            <person name="Ma J."/>
        </authorList>
    </citation>
    <scope>NUCLEOTIDE SEQUENCE [LARGE SCALE GENOMIC DNA]</scope>
    <source>
        <strain evidence="13 14">JCM 6921</strain>
    </source>
</reference>
<dbReference type="PANTHER" id="PTHR24421">
    <property type="entry name" value="NITRATE/NITRITE SENSOR PROTEIN NARX-RELATED"/>
    <property type="match status" value="1"/>
</dbReference>
<dbReference type="InterPro" id="IPR050482">
    <property type="entry name" value="Sensor_HK_TwoCompSys"/>
</dbReference>
<evidence type="ECO:0000256" key="9">
    <source>
        <dbReference type="SAM" id="Phobius"/>
    </source>
</evidence>
<comment type="catalytic activity">
    <reaction evidence="1">
        <text>ATP + protein L-histidine = ADP + protein N-phospho-L-histidine.</text>
        <dbReference type="EC" id="2.7.13.3"/>
    </reaction>
</comment>
<gene>
    <name evidence="13" type="ORF">GCM10010420_33030</name>
</gene>
<dbReference type="Pfam" id="PF13796">
    <property type="entry name" value="Sensor"/>
    <property type="match status" value="1"/>
</dbReference>
<keyword evidence="9" id="KW-0812">Transmembrane</keyword>
<evidence type="ECO:0000256" key="5">
    <source>
        <dbReference type="ARBA" id="ARBA00022741"/>
    </source>
</evidence>
<dbReference type="Proteomes" id="UP001500058">
    <property type="component" value="Unassembled WGS sequence"/>
</dbReference>
<keyword evidence="14" id="KW-1185">Reference proteome</keyword>
<dbReference type="Pfam" id="PF02518">
    <property type="entry name" value="HATPase_c"/>
    <property type="match status" value="1"/>
</dbReference>
<feature type="transmembrane region" description="Helical" evidence="9">
    <location>
        <begin position="119"/>
        <end position="146"/>
    </location>
</feature>
<dbReference type="InterPro" id="IPR003594">
    <property type="entry name" value="HATPase_dom"/>
</dbReference>
<dbReference type="EC" id="2.7.13.3" evidence="2"/>
<feature type="transmembrane region" description="Helical" evidence="9">
    <location>
        <begin position="51"/>
        <end position="75"/>
    </location>
</feature>
<comment type="caution">
    <text evidence="13">The sequence shown here is derived from an EMBL/GenBank/DDBJ whole genome shotgun (WGS) entry which is preliminary data.</text>
</comment>